<accession>A0A0M3R8X7</accession>
<evidence type="ECO:0000313" key="1">
    <source>
        <dbReference type="EMBL" id="ALC80452.1"/>
    </source>
</evidence>
<dbReference type="EMBL" id="CP012600">
    <property type="protein sequence ID" value="ALC80452.1"/>
    <property type="molecule type" value="Genomic_DNA"/>
</dbReference>
<reference evidence="1 2" key="2">
    <citation type="journal article" date="2016" name="Int. J. Syst. Evol. Microbiol.">
        <title>Bacillus gobiensis sp. nov., isolated from a soil sample.</title>
        <authorList>
            <person name="Liu B."/>
            <person name="Liu G.H."/>
            <person name="Cetin S."/>
            <person name="Schumann P."/>
            <person name="Pan Z.Z."/>
            <person name="Chen Q.Q."/>
        </authorList>
    </citation>
    <scope>NUCLEOTIDE SEQUENCE [LARGE SCALE GENOMIC DNA]</scope>
    <source>
        <strain evidence="1 2">FJAT-4402</strain>
    </source>
</reference>
<dbReference type="Proteomes" id="UP000067625">
    <property type="component" value="Chromosome"/>
</dbReference>
<organism evidence="1 2">
    <name type="scientific">Bacillus gobiensis</name>
    <dbReference type="NCBI Taxonomy" id="1441095"/>
    <lineage>
        <taxon>Bacteria</taxon>
        <taxon>Bacillati</taxon>
        <taxon>Bacillota</taxon>
        <taxon>Bacilli</taxon>
        <taxon>Bacillales</taxon>
        <taxon>Bacillaceae</taxon>
        <taxon>Bacillus</taxon>
    </lineage>
</organism>
<keyword evidence="2" id="KW-1185">Reference proteome</keyword>
<dbReference type="PATRIC" id="fig|1441095.3.peg.375"/>
<dbReference type="AlphaFoldDB" id="A0A0M3R8X7"/>
<protein>
    <submittedName>
        <fullName evidence="1">Uncharacterized protein</fullName>
    </submittedName>
</protein>
<name>A0A0M3R8X7_9BACI</name>
<dbReference type="STRING" id="1441095.AM592_01780"/>
<reference evidence="2" key="1">
    <citation type="submission" date="2015-08" db="EMBL/GenBank/DDBJ databases">
        <title>Genome sequencing project for genomic taxonomy and phylogenomics of Bacillus-like bacteria.</title>
        <authorList>
            <person name="Liu B."/>
            <person name="Wang J."/>
            <person name="Zhu Y."/>
            <person name="Liu G."/>
            <person name="Chen Q."/>
            <person name="Chen Z."/>
            <person name="Lan J."/>
            <person name="Che J."/>
            <person name="Ge C."/>
            <person name="Shi H."/>
            <person name="Pan Z."/>
            <person name="Liu X."/>
        </authorList>
    </citation>
    <scope>NUCLEOTIDE SEQUENCE [LARGE SCALE GENOMIC DNA]</scope>
    <source>
        <strain evidence="2">FJAT-4402</strain>
    </source>
</reference>
<proteinExistence type="predicted"/>
<gene>
    <name evidence="1" type="ORF">AM592_01780</name>
</gene>
<sequence>MNVAIKLFDNTEIKGSFENYSAQAIADMLNDQKKVMVVIGSSVVQRQQVSRIVPERETLGNVEVRLNDGTTITAQVDNYIPQEIADLLNDDSRTMSALGDVVVQRYSVVRITPISEPTT</sequence>
<evidence type="ECO:0000313" key="2">
    <source>
        <dbReference type="Proteomes" id="UP000067625"/>
    </source>
</evidence>